<dbReference type="InterPro" id="IPR036055">
    <property type="entry name" value="LDL_receptor-like_sf"/>
</dbReference>
<dbReference type="SUPFAM" id="SSF50494">
    <property type="entry name" value="Trypsin-like serine proteases"/>
    <property type="match status" value="1"/>
</dbReference>
<dbReference type="Gene3D" id="1.10.2000.10">
    <property type="entry name" value="Frizzled cysteine-rich domain"/>
    <property type="match status" value="2"/>
</dbReference>
<feature type="disulfide bond" evidence="16">
    <location>
        <begin position="410"/>
        <end position="428"/>
    </location>
</feature>
<name>A0AAY4CFU0_9TELE</name>
<dbReference type="PANTHER" id="PTHR24252">
    <property type="entry name" value="ACROSIN-RELATED"/>
    <property type="match status" value="1"/>
</dbReference>
<dbReference type="InterPro" id="IPR001190">
    <property type="entry name" value="SRCR"/>
</dbReference>
<keyword evidence="23" id="KW-1185">Reference proteome</keyword>
<feature type="disulfide bond" evidence="16">
    <location>
        <begin position="329"/>
        <end position="341"/>
    </location>
</feature>
<dbReference type="InterPro" id="IPR009003">
    <property type="entry name" value="Peptidase_S1_PA"/>
</dbReference>
<dbReference type="FunFam" id="2.40.10.10:FF:000015">
    <property type="entry name" value="Atrial natriuretic peptide-converting enzyme"/>
    <property type="match status" value="1"/>
</dbReference>
<dbReference type="InterPro" id="IPR033116">
    <property type="entry name" value="TRYPSIN_SER"/>
</dbReference>
<feature type="transmembrane region" description="Helical" evidence="18">
    <location>
        <begin position="30"/>
        <end position="60"/>
    </location>
</feature>
<evidence type="ECO:0000313" key="23">
    <source>
        <dbReference type="Proteomes" id="UP000694580"/>
    </source>
</evidence>
<evidence type="ECO:0000256" key="10">
    <source>
        <dbReference type="ARBA" id="ARBA00022968"/>
    </source>
</evidence>
<evidence type="ECO:0000256" key="8">
    <source>
        <dbReference type="ARBA" id="ARBA00022801"/>
    </source>
</evidence>
<dbReference type="PANTHER" id="PTHR24252:SF11">
    <property type="entry name" value="ATRIAL NATRIURETIC PEPTIDE-CONVERTING ENZYME ISOFORM X1"/>
    <property type="match status" value="1"/>
</dbReference>
<evidence type="ECO:0000256" key="17">
    <source>
        <dbReference type="PROSITE-ProRule" id="PRU00196"/>
    </source>
</evidence>
<sequence length="1065" mass="115596">MRAPVVQVLGTGAEMSGGARPRKTAGLARLLLLVLVPVVCTLTCALLVLLLAFTGVIGLLDSADSQSLAAVLSSVAPDDGRVSAAGAARLPLATAATWSDRQTVMLTGNKSSSVPSSPPSTPFYPTATPSDWVKRLTTVGTVGTMTTAKTETSSVARPDEGVCVEITEPQCHMLPYNRSGAGQGLAVVKGGEQEIFLKFFSYLSRLGCYSHIMLFGCSLAFPQCIPHLNNRQLVYPCRGFCEAAQQGCEPVLQMFNASWPDFLRCSQFSNGTAGNSTPCYTPRHIKGRPLLCSVSDSFLCATGICVPQKLVCNGYNDCDDWSDEADCSCADGEFVCVTGRCVTSDLLCDGYDDCGDLSDERNCVCNTDTEHRCGDGRCVPRAWLCDGDHDCTDKSDEVNCSCKSQGLLECKNGQCVPSAFRCDGEDDCKDGSDEQNCTHTHTPSSCSTAPPGCVSGPCAASCPENAACDGRNSSSNCSRCEPISLELCMNLPYNSTIFPNFLGHRSQQESSVSWEANLFPALVQTNCYRFLMFFACTLLVPMCEPHTRQKVPPCRSLCRNSKERCESVLGLVGLPWPEDSDCGQFPEDGDGGAPCLLPDVDVDECSPSHFKCRSGRCVLATKRCDTHMDCDDESDEDNCGCAERGLWECPGNKACIKPSMICDGFPDCSQGEDERSCSLCSDNELECNNHECVHRMLWCDGKRHCSDSSDEWNCVSLPGSAVSVFRTGSDYSVCSDGWSPELSALTCDQLGLGPPVSTQEVLKSNVPGRRRYLHVHPEWSQRNGSTLQGLLEKRSHTCVSGRHVALRCGAADCGRRPLARVVKRIVGGRVSRPGRWPWQCSLQTEPGGHVCGCVLIGQKWALTVAHCFEGRNSADQWKVVLGLSNLDHPSPFTQTRGVATIVLHPRYNRAVVDYDISVVELDGDVHVTDYVRPACLPDPGTLPTPDTYCYITGWGHVGNRMPFKLQEGEVRLISLAQCQSYFDMKTITARMLCAGYESGTVDSCMGDSGGPLVCREDDGRWHLYGLTSWGSVCFSKVLGPGVYANVTHFTSWIQQQIYLRSFNLD</sequence>
<feature type="disulfide bond" evidence="15">
    <location>
        <begin position="558"/>
        <end position="582"/>
    </location>
</feature>
<keyword evidence="7" id="KW-0677">Repeat</keyword>
<evidence type="ECO:0000256" key="16">
    <source>
        <dbReference type="PROSITE-ProRule" id="PRU00124"/>
    </source>
</evidence>
<evidence type="ECO:0000256" key="7">
    <source>
        <dbReference type="ARBA" id="ARBA00022737"/>
    </source>
</evidence>
<proteinExistence type="inferred from homology"/>
<evidence type="ECO:0000256" key="13">
    <source>
        <dbReference type="ARBA" id="ARBA00023157"/>
    </source>
</evidence>
<gene>
    <name evidence="22" type="primary">CORIN</name>
</gene>
<feature type="disulfide bond" evidence="16">
    <location>
        <begin position="348"/>
        <end position="363"/>
    </location>
</feature>
<reference evidence="22" key="2">
    <citation type="submission" date="2025-09" db="UniProtKB">
        <authorList>
            <consortium name="Ensembl"/>
        </authorList>
    </citation>
    <scope>IDENTIFICATION</scope>
</reference>
<dbReference type="CDD" id="cd00190">
    <property type="entry name" value="Tryp_SPc"/>
    <property type="match status" value="1"/>
</dbReference>
<feature type="disulfide bond" evidence="15">
    <location>
        <begin position="527"/>
        <end position="565"/>
    </location>
</feature>
<dbReference type="AlphaFoldDB" id="A0AAY4CFU0"/>
<evidence type="ECO:0000256" key="5">
    <source>
        <dbReference type="ARBA" id="ARBA00022670"/>
    </source>
</evidence>
<feature type="disulfide bond" evidence="16">
    <location>
        <begin position="312"/>
        <end position="327"/>
    </location>
</feature>
<reference evidence="22" key="1">
    <citation type="submission" date="2025-08" db="UniProtKB">
        <authorList>
            <consortium name="Ensembl"/>
        </authorList>
    </citation>
    <scope>IDENTIFICATION</scope>
</reference>
<dbReference type="SMART" id="SM00020">
    <property type="entry name" value="Tryp_SPc"/>
    <property type="match status" value="1"/>
</dbReference>
<evidence type="ECO:0000256" key="12">
    <source>
        <dbReference type="ARBA" id="ARBA00023136"/>
    </source>
</evidence>
<evidence type="ECO:0000256" key="6">
    <source>
        <dbReference type="ARBA" id="ARBA00022692"/>
    </source>
</evidence>
<dbReference type="Ensembl" id="ENSDCDT00010039611.1">
    <property type="protein sequence ID" value="ENSDCDP00010031972.1"/>
    <property type="gene ID" value="ENSDCDG00010019762.1"/>
</dbReference>
<dbReference type="Gene3D" id="4.10.400.10">
    <property type="entry name" value="Low-density Lipoprotein Receptor"/>
    <property type="match status" value="7"/>
</dbReference>
<dbReference type="SUPFAM" id="SSF57424">
    <property type="entry name" value="LDL receptor-like module"/>
    <property type="match status" value="7"/>
</dbReference>
<feature type="disulfide bond" evidence="16">
    <location>
        <begin position="422"/>
        <end position="437"/>
    </location>
</feature>
<evidence type="ECO:0000256" key="1">
    <source>
        <dbReference type="ARBA" id="ARBA00004401"/>
    </source>
</evidence>
<evidence type="ECO:0000256" key="11">
    <source>
        <dbReference type="ARBA" id="ARBA00022989"/>
    </source>
</evidence>
<keyword evidence="12 18" id="KW-0472">Membrane</keyword>
<dbReference type="InterPro" id="IPR023415">
    <property type="entry name" value="LDLR_class-A_CS"/>
</dbReference>
<dbReference type="SMART" id="SM00192">
    <property type="entry name" value="LDLa"/>
    <property type="match status" value="7"/>
</dbReference>
<dbReference type="GO" id="GO:0005886">
    <property type="term" value="C:plasma membrane"/>
    <property type="evidence" value="ECO:0007669"/>
    <property type="project" value="UniProtKB-SubCell"/>
</dbReference>
<keyword evidence="14" id="KW-0325">Glycoprotein</keyword>
<dbReference type="InterPro" id="IPR036790">
    <property type="entry name" value="Frizzled_dom_sf"/>
</dbReference>
<dbReference type="PROSITE" id="PS50240">
    <property type="entry name" value="TRYPSIN_DOM"/>
    <property type="match status" value="1"/>
</dbReference>
<dbReference type="PRINTS" id="PR00261">
    <property type="entry name" value="LDLRECEPTOR"/>
</dbReference>
<dbReference type="SUPFAM" id="SSF63501">
    <property type="entry name" value="Frizzled cysteine-rich domain"/>
    <property type="match status" value="2"/>
</dbReference>
<dbReference type="Proteomes" id="UP000694580">
    <property type="component" value="Unplaced"/>
</dbReference>
<feature type="disulfide bond" evidence="16">
    <location>
        <begin position="300"/>
        <end position="318"/>
    </location>
</feature>
<evidence type="ECO:0000259" key="19">
    <source>
        <dbReference type="PROSITE" id="PS50038"/>
    </source>
</evidence>
<dbReference type="Pfam" id="PF00057">
    <property type="entry name" value="Ldl_recept_a"/>
    <property type="match status" value="6"/>
</dbReference>
<keyword evidence="9" id="KW-0720">Serine protease</keyword>
<dbReference type="SUPFAM" id="SSF56487">
    <property type="entry name" value="SRCR-like"/>
    <property type="match status" value="1"/>
</dbReference>
<keyword evidence="13 16" id="KW-1015">Disulfide bond</keyword>
<evidence type="ECO:0000256" key="18">
    <source>
        <dbReference type="SAM" id="Phobius"/>
    </source>
</evidence>
<evidence type="ECO:0000259" key="20">
    <source>
        <dbReference type="PROSITE" id="PS50240"/>
    </source>
</evidence>
<dbReference type="Pfam" id="PF01392">
    <property type="entry name" value="Fz"/>
    <property type="match status" value="2"/>
</dbReference>
<feature type="disulfide bond" evidence="15">
    <location>
        <begin position="171"/>
        <end position="217"/>
    </location>
</feature>
<dbReference type="FunFam" id="4.10.400.10:FF:000024">
    <property type="entry name" value="Low-density lipoprotein RecePtor related"/>
    <property type="match status" value="1"/>
</dbReference>
<feature type="disulfide bond" evidence="16">
    <location>
        <begin position="336"/>
        <end position="354"/>
    </location>
</feature>
<evidence type="ECO:0000256" key="3">
    <source>
        <dbReference type="ARBA" id="ARBA00009939"/>
    </source>
</evidence>
<feature type="disulfide bond" evidence="15">
    <location>
        <begin position="163"/>
        <end position="224"/>
    </location>
</feature>
<feature type="disulfide bond" evidence="16">
    <location>
        <begin position="605"/>
        <end position="617"/>
    </location>
</feature>
<comment type="similarity">
    <text evidence="3">Belongs to the LDLR family.</text>
</comment>
<accession>A0AAY4CFU0</accession>
<feature type="disulfide bond" evidence="16">
    <location>
        <begin position="687"/>
        <end position="705"/>
    </location>
</feature>
<feature type="disulfide bond" evidence="16">
    <location>
        <begin position="612"/>
        <end position="630"/>
    </location>
</feature>
<dbReference type="SMART" id="SM00063">
    <property type="entry name" value="FRI"/>
    <property type="match status" value="2"/>
</dbReference>
<feature type="disulfide bond" evidence="15">
    <location>
        <begin position="554"/>
        <end position="595"/>
    </location>
</feature>
<feature type="domain" description="FZ" evidence="19">
    <location>
        <begin position="475"/>
        <end position="598"/>
    </location>
</feature>
<dbReference type="InterPro" id="IPR043504">
    <property type="entry name" value="Peptidase_S1_PA_chymotrypsin"/>
</dbReference>
<feature type="disulfide bond" evidence="16">
    <location>
        <begin position="680"/>
        <end position="692"/>
    </location>
</feature>
<feature type="disulfide bond" evidence="16">
    <location>
        <begin position="624"/>
        <end position="639"/>
    </location>
</feature>
<feature type="domain" description="FZ" evidence="19">
    <location>
        <begin position="158"/>
        <end position="282"/>
    </location>
</feature>
<dbReference type="CDD" id="cd00112">
    <property type="entry name" value="LDLa"/>
    <property type="match status" value="7"/>
</dbReference>
<dbReference type="PROSITE" id="PS01209">
    <property type="entry name" value="LDLRA_1"/>
    <property type="match status" value="2"/>
</dbReference>
<feature type="domain" description="Peptidase S1" evidence="20">
    <location>
        <begin position="825"/>
        <end position="1058"/>
    </location>
</feature>
<feature type="disulfide bond" evidence="16">
    <location>
        <begin position="373"/>
        <end position="391"/>
    </location>
</feature>
<dbReference type="GeneTree" id="ENSGT00940000157103"/>
<feature type="disulfide bond" evidence="16">
    <location>
        <begin position="699"/>
        <end position="714"/>
    </location>
</feature>
<evidence type="ECO:0000256" key="9">
    <source>
        <dbReference type="ARBA" id="ARBA00022825"/>
    </source>
</evidence>
<feature type="domain" description="SRCR" evidence="21">
    <location>
        <begin position="722"/>
        <end position="852"/>
    </location>
</feature>
<comment type="subcellular location">
    <subcellularLocation>
        <location evidence="1">Cell membrane</location>
        <topology evidence="1">Single-pass type II membrane protein</topology>
    </subcellularLocation>
    <subcellularLocation>
        <location evidence="2">Secreted</location>
    </subcellularLocation>
</comment>
<keyword evidence="10" id="KW-0735">Signal-anchor</keyword>
<dbReference type="GO" id="GO:0006508">
    <property type="term" value="P:proteolysis"/>
    <property type="evidence" value="ECO:0007669"/>
    <property type="project" value="UniProtKB-KW"/>
</dbReference>
<dbReference type="PROSITE" id="PS00135">
    <property type="entry name" value="TRYPSIN_SER"/>
    <property type="match status" value="1"/>
</dbReference>
<evidence type="ECO:0008006" key="24">
    <source>
        <dbReference type="Google" id="ProtNLM"/>
    </source>
</evidence>
<dbReference type="InterPro" id="IPR020067">
    <property type="entry name" value="Frizzled_dom"/>
</dbReference>
<comment type="caution">
    <text evidence="17">Lacks conserved residue(s) required for the propagation of feature annotation.</text>
</comment>
<keyword evidence="8" id="KW-0378">Hydrolase</keyword>
<dbReference type="GO" id="GO:0004252">
    <property type="term" value="F:serine-type endopeptidase activity"/>
    <property type="evidence" value="ECO:0007669"/>
    <property type="project" value="InterPro"/>
</dbReference>
<dbReference type="InterPro" id="IPR002172">
    <property type="entry name" value="LDrepeatLR_classA_rpt"/>
</dbReference>
<evidence type="ECO:0000259" key="21">
    <source>
        <dbReference type="PROSITE" id="PS50287"/>
    </source>
</evidence>
<keyword evidence="6 18" id="KW-0812">Transmembrane</keyword>
<dbReference type="PROSITE" id="PS50287">
    <property type="entry name" value="SRCR_2"/>
    <property type="match status" value="1"/>
</dbReference>
<dbReference type="InterPro" id="IPR001254">
    <property type="entry name" value="Trypsin_dom"/>
</dbReference>
<evidence type="ECO:0000256" key="2">
    <source>
        <dbReference type="ARBA" id="ARBA00004613"/>
    </source>
</evidence>
<dbReference type="PROSITE" id="PS50068">
    <property type="entry name" value="LDLRA_2"/>
    <property type="match status" value="7"/>
</dbReference>
<dbReference type="Pfam" id="PF00089">
    <property type="entry name" value="Trypsin"/>
    <property type="match status" value="1"/>
</dbReference>
<organism evidence="22 23">
    <name type="scientific">Denticeps clupeoides</name>
    <name type="common">denticle herring</name>
    <dbReference type="NCBI Taxonomy" id="299321"/>
    <lineage>
        <taxon>Eukaryota</taxon>
        <taxon>Metazoa</taxon>
        <taxon>Chordata</taxon>
        <taxon>Craniata</taxon>
        <taxon>Vertebrata</taxon>
        <taxon>Euteleostomi</taxon>
        <taxon>Actinopterygii</taxon>
        <taxon>Neopterygii</taxon>
        <taxon>Teleostei</taxon>
        <taxon>Clupei</taxon>
        <taxon>Clupeiformes</taxon>
        <taxon>Denticipitoidei</taxon>
        <taxon>Denticipitidae</taxon>
        <taxon>Denticeps</taxon>
    </lineage>
</organism>
<dbReference type="Gene3D" id="2.40.10.10">
    <property type="entry name" value="Trypsin-like serine proteases"/>
    <property type="match status" value="1"/>
</dbReference>
<feature type="disulfide bond" evidence="15">
    <location>
        <begin position="241"/>
        <end position="265"/>
    </location>
</feature>
<keyword evidence="11 18" id="KW-1133">Transmembrane helix</keyword>
<feature type="disulfide bond" evidence="16">
    <location>
        <begin position="385"/>
        <end position="400"/>
    </location>
</feature>
<evidence type="ECO:0000256" key="15">
    <source>
        <dbReference type="PROSITE-ProRule" id="PRU00090"/>
    </source>
</evidence>
<evidence type="ECO:0000256" key="4">
    <source>
        <dbReference type="ARBA" id="ARBA00022525"/>
    </source>
</evidence>
<dbReference type="GO" id="GO:0005576">
    <property type="term" value="C:extracellular region"/>
    <property type="evidence" value="ECO:0007669"/>
    <property type="project" value="UniProtKB-SubCell"/>
</dbReference>
<keyword evidence="5" id="KW-0645">Protease</keyword>
<dbReference type="InterPro" id="IPR036772">
    <property type="entry name" value="SRCR-like_dom_sf"/>
</dbReference>
<keyword evidence="4" id="KW-0964">Secreted</keyword>
<protein>
    <recommendedName>
        <fullName evidence="24">Atrial natriuretic peptide-converting enzyme</fullName>
    </recommendedName>
</protein>
<feature type="disulfide bond" evidence="16">
    <location>
        <begin position="662"/>
        <end position="677"/>
    </location>
</feature>
<dbReference type="SMART" id="SM00202">
    <property type="entry name" value="SR"/>
    <property type="match status" value="1"/>
</dbReference>
<dbReference type="PROSITE" id="PS50038">
    <property type="entry name" value="FZ"/>
    <property type="match status" value="2"/>
</dbReference>
<evidence type="ECO:0000313" key="22">
    <source>
        <dbReference type="Ensembl" id="ENSDCDP00010031972.1"/>
    </source>
</evidence>
<evidence type="ECO:0000256" key="14">
    <source>
        <dbReference type="ARBA" id="ARBA00023180"/>
    </source>
</evidence>
<dbReference type="Pfam" id="PF15494">
    <property type="entry name" value="SRCR_2"/>
    <property type="match status" value="1"/>
</dbReference>